<dbReference type="PANTHER" id="PTHR33365:SF11">
    <property type="entry name" value="TAT PATHWAY SIGNAL SEQUENCE"/>
    <property type="match status" value="1"/>
</dbReference>
<dbReference type="EMBL" id="DF845521">
    <property type="protein sequence ID" value="GAT49485.1"/>
    <property type="molecule type" value="Genomic_DNA"/>
</dbReference>
<protein>
    <submittedName>
        <fullName evidence="5">Uncharacterized protein</fullName>
    </submittedName>
</protein>
<gene>
    <name evidence="5" type="ORF">MCHLO_06796</name>
</gene>
<evidence type="ECO:0000256" key="2">
    <source>
        <dbReference type="ARBA" id="ARBA00023002"/>
    </source>
</evidence>
<name>A0ABQ0LEM4_MYCCL</name>
<dbReference type="InterPro" id="IPR021765">
    <property type="entry name" value="UstYa-like"/>
</dbReference>
<keyword evidence="6" id="KW-1185">Reference proteome</keyword>
<evidence type="ECO:0000313" key="5">
    <source>
        <dbReference type="EMBL" id="GAT49485.1"/>
    </source>
</evidence>
<evidence type="ECO:0000256" key="3">
    <source>
        <dbReference type="ARBA" id="ARBA00035112"/>
    </source>
</evidence>
<evidence type="ECO:0000256" key="1">
    <source>
        <dbReference type="ARBA" id="ARBA00004685"/>
    </source>
</evidence>
<comment type="pathway">
    <text evidence="1">Mycotoxin biosynthesis.</text>
</comment>
<sequence length="190" mass="21304">MGPFESKTRRPFAFVPLIAFLTLLKVGGALWLWTNATNDSTSAYSYIGEDYPRAWPIALTGPVYMPAENSVRYATEPSPESDEDWSSAVPNNGIIYLGKERQPFSISMFHQIRCLDILRKEMWTAQKTGITKPDSLLNQHCLNYLRLSVLCGADTTLDMIAGHQGHAKALPDFFTCKNYSMVYDAVAQVQ</sequence>
<keyword evidence="4" id="KW-1133">Transmembrane helix</keyword>
<keyword evidence="4" id="KW-0812">Transmembrane</keyword>
<proteinExistence type="inferred from homology"/>
<keyword evidence="4" id="KW-0472">Membrane</keyword>
<reference evidence="5" key="1">
    <citation type="submission" date="2014-09" db="EMBL/GenBank/DDBJ databases">
        <title>Genome sequence of the luminous mushroom Mycena chlorophos for searching fungal bioluminescence genes.</title>
        <authorList>
            <person name="Tanaka Y."/>
            <person name="Kasuga D."/>
            <person name="Oba Y."/>
            <person name="Hase S."/>
            <person name="Sato K."/>
            <person name="Oba Y."/>
            <person name="Sakakibara Y."/>
        </authorList>
    </citation>
    <scope>NUCLEOTIDE SEQUENCE</scope>
</reference>
<dbReference type="Pfam" id="PF11807">
    <property type="entry name" value="UstYa"/>
    <property type="match status" value="1"/>
</dbReference>
<organism evidence="5 6">
    <name type="scientific">Mycena chlorophos</name>
    <name type="common">Agaric fungus</name>
    <name type="synonym">Agaricus chlorophos</name>
    <dbReference type="NCBI Taxonomy" id="658473"/>
    <lineage>
        <taxon>Eukaryota</taxon>
        <taxon>Fungi</taxon>
        <taxon>Dikarya</taxon>
        <taxon>Basidiomycota</taxon>
        <taxon>Agaricomycotina</taxon>
        <taxon>Agaricomycetes</taxon>
        <taxon>Agaricomycetidae</taxon>
        <taxon>Agaricales</taxon>
        <taxon>Marasmiineae</taxon>
        <taxon>Mycenaceae</taxon>
        <taxon>Mycena</taxon>
    </lineage>
</organism>
<dbReference type="Proteomes" id="UP000815677">
    <property type="component" value="Unassembled WGS sequence"/>
</dbReference>
<accession>A0ABQ0LEM4</accession>
<comment type="similarity">
    <text evidence="3">Belongs to the ustYa family.</text>
</comment>
<evidence type="ECO:0000313" key="6">
    <source>
        <dbReference type="Proteomes" id="UP000815677"/>
    </source>
</evidence>
<evidence type="ECO:0000256" key="4">
    <source>
        <dbReference type="SAM" id="Phobius"/>
    </source>
</evidence>
<keyword evidence="2" id="KW-0560">Oxidoreductase</keyword>
<dbReference type="PANTHER" id="PTHR33365">
    <property type="entry name" value="YALI0B05434P"/>
    <property type="match status" value="1"/>
</dbReference>
<feature type="transmembrane region" description="Helical" evidence="4">
    <location>
        <begin position="12"/>
        <end position="33"/>
    </location>
</feature>